<organism evidence="1 2">
    <name type="scientific">Pseudomonas aeruginosa</name>
    <dbReference type="NCBI Taxonomy" id="287"/>
    <lineage>
        <taxon>Bacteria</taxon>
        <taxon>Pseudomonadati</taxon>
        <taxon>Pseudomonadota</taxon>
        <taxon>Gammaproteobacteria</taxon>
        <taxon>Pseudomonadales</taxon>
        <taxon>Pseudomonadaceae</taxon>
        <taxon>Pseudomonas</taxon>
    </lineage>
</organism>
<evidence type="ECO:0000313" key="2">
    <source>
        <dbReference type="Proteomes" id="UP000194857"/>
    </source>
</evidence>
<dbReference type="EMBL" id="NFFZ01000004">
    <property type="protein sequence ID" value="OTI63210.1"/>
    <property type="molecule type" value="Genomic_DNA"/>
</dbReference>
<dbReference type="Proteomes" id="UP000194857">
    <property type="component" value="Unassembled WGS sequence"/>
</dbReference>
<name>A0A241XS12_PSEAI</name>
<dbReference type="AlphaFoldDB" id="A0A241XS12"/>
<proteinExistence type="predicted"/>
<gene>
    <name evidence="1" type="ORF">CAZ10_10270</name>
</gene>
<comment type="caution">
    <text evidence="1">The sequence shown here is derived from an EMBL/GenBank/DDBJ whole genome shotgun (WGS) entry which is preliminary data.</text>
</comment>
<reference evidence="2" key="1">
    <citation type="submission" date="2017-05" db="EMBL/GenBank/DDBJ databases">
        <authorList>
            <person name="Giani T."/>
            <person name="Arena F."/>
            <person name="Pollini S."/>
            <person name="Di Pilato V."/>
            <person name="D'Andrea M.M."/>
            <person name="Henrici De Angelis L."/>
            <person name="Bassetti M."/>
            <person name="Rossolini G.M."/>
        </authorList>
    </citation>
    <scope>NUCLEOTIDE SEQUENCE [LARGE SCALE GENOMIC DNA]</scope>
    <source>
        <strain evidence="2">S567_C10_BS</strain>
    </source>
</reference>
<protein>
    <submittedName>
        <fullName evidence="1">Uncharacterized protein</fullName>
    </submittedName>
</protein>
<sequence>MFYERIKAAWEAGGVRVYLPPAGQGGRVTIKAKGLLSAAVPFLTRAERERLAGFARREAQLIWTLPKRVEDWSPAHRDAVRRLIRRDGLQGPDSPQRALLKWEGEALYRSLVTEGSLALVPPDDQ</sequence>
<accession>A0A241XS12</accession>
<evidence type="ECO:0000313" key="1">
    <source>
        <dbReference type="EMBL" id="OTI63210.1"/>
    </source>
</evidence>